<keyword evidence="8" id="KW-0479">Metal-binding</keyword>
<dbReference type="SUPFAM" id="SSF48108">
    <property type="entry name" value="Carbamoyl phosphate synthetase, large subunit connection domain"/>
    <property type="match status" value="1"/>
</dbReference>
<evidence type="ECO:0000256" key="15">
    <source>
        <dbReference type="ARBA" id="ARBA00048816"/>
    </source>
</evidence>
<dbReference type="Gene3D" id="3.40.50.1380">
    <property type="entry name" value="Methylglyoxal synthase-like domain"/>
    <property type="match status" value="1"/>
</dbReference>
<dbReference type="GO" id="GO:0004087">
    <property type="term" value="F:carbamoyl-phosphate synthase (ammonia) activity"/>
    <property type="evidence" value="ECO:0007669"/>
    <property type="project" value="UniProtKB-EC"/>
</dbReference>
<evidence type="ECO:0000256" key="4">
    <source>
        <dbReference type="ARBA" id="ARBA00012738"/>
    </source>
</evidence>
<comment type="function">
    <text evidence="16">Large subunit of the glutamine-dependent carbamoyl phosphate synthetase (CPSase). CPSase catalyzes the formation of carbamoyl phosphate from the ammonia moiety of glutamine, carbonate, and phosphate donated by ATP, constituting the first step of 2 biosynthetic pathways, one leading to arginine and/or urea and the other to pyrimidine nucleotides. The large subunit (synthetase) binds the substrates ammonia (free or transferred from glutamine from the small subunit), hydrogencarbonate and ATP and carries out an ATP-coupled ligase reaction, activating hydrogencarbonate by forming carboxy phosphate which reacts with ammonia to form carbamoyl phosphate.</text>
</comment>
<dbReference type="PROSITE" id="PS00866">
    <property type="entry name" value="CPSASE_1"/>
    <property type="match status" value="1"/>
</dbReference>
<dbReference type="InterPro" id="IPR005483">
    <property type="entry name" value="CPSase_dom"/>
</dbReference>
<keyword evidence="10 20" id="KW-0547">Nucleotide-binding</keyword>
<name>A0A0U3G0D8_9CREN</name>
<gene>
    <name evidence="23" type="ORF">EYM_04715</name>
</gene>
<dbReference type="SMART" id="SM01096">
    <property type="entry name" value="CPSase_L_D3"/>
    <property type="match status" value="1"/>
</dbReference>
<evidence type="ECO:0000256" key="12">
    <source>
        <dbReference type="ARBA" id="ARBA00023211"/>
    </source>
</evidence>
<dbReference type="PRINTS" id="PR00098">
    <property type="entry name" value="CPSASE"/>
</dbReference>
<proteinExistence type="inferred from homology"/>
<dbReference type="InterPro" id="IPR006275">
    <property type="entry name" value="CPSase_lsu"/>
</dbReference>
<dbReference type="GO" id="GO:0004088">
    <property type="term" value="F:carbamoyl-phosphate synthase (glutamine-hydrolyzing) activity"/>
    <property type="evidence" value="ECO:0007669"/>
    <property type="project" value="UniProtKB-EC"/>
</dbReference>
<dbReference type="InterPro" id="IPR016185">
    <property type="entry name" value="PreATP-grasp_dom_sf"/>
</dbReference>
<protein>
    <recommendedName>
        <fullName evidence="18">Carbamoyl phosphate synthase large chain, N-terminal section</fullName>
        <ecNumber evidence="13">6.3.4.16</ecNumber>
        <ecNumber evidence="4">6.3.5.5</ecNumber>
    </recommendedName>
    <alternativeName>
        <fullName evidence="19">Carbamoyl phosphate synthetase ammonia chain</fullName>
    </alternativeName>
</protein>
<evidence type="ECO:0000256" key="9">
    <source>
        <dbReference type="ARBA" id="ARBA00022737"/>
    </source>
</evidence>
<dbReference type="PROSITE" id="PS00867">
    <property type="entry name" value="CPSASE_2"/>
    <property type="match status" value="1"/>
</dbReference>
<keyword evidence="9" id="KW-0677">Repeat</keyword>
<dbReference type="SUPFAM" id="SSF52335">
    <property type="entry name" value="Methylglyoxal synthase-like"/>
    <property type="match status" value="1"/>
</dbReference>
<dbReference type="FunFam" id="3.30.1490.20:FF:000001">
    <property type="entry name" value="Carbamoyl-phosphate synthase large chain"/>
    <property type="match status" value="1"/>
</dbReference>
<dbReference type="Gene3D" id="3.40.50.20">
    <property type="match status" value="2"/>
</dbReference>
<dbReference type="Gene3D" id="3.30.470.20">
    <property type="entry name" value="ATP-grasp fold, B domain"/>
    <property type="match status" value="2"/>
</dbReference>
<evidence type="ECO:0000256" key="7">
    <source>
        <dbReference type="ARBA" id="ARBA00022605"/>
    </source>
</evidence>
<evidence type="ECO:0000256" key="3">
    <source>
        <dbReference type="ARBA" id="ARBA00009799"/>
    </source>
</evidence>
<comment type="subunit">
    <text evidence="17">Composed of two chains; the small (or glutamine) chain promotes the hydrolysis of glutamine to ammonia, which is used by the large (or ammonia) chain to synthesize carbamoyl phosphate. Tetramer of heterodimers (alpha,beta)4.</text>
</comment>
<comment type="pathway">
    <text evidence="1">Pyrimidine metabolism; UMP biosynthesis via de novo pathway; (S)-dihydroorotate from bicarbonate: step 1/3.</text>
</comment>
<keyword evidence="24" id="KW-1185">Reference proteome</keyword>
<dbReference type="FunFam" id="3.30.470.20:FF:000026">
    <property type="entry name" value="Carbamoyl-phosphate synthase large chain"/>
    <property type="match status" value="1"/>
</dbReference>
<evidence type="ECO:0000259" key="22">
    <source>
        <dbReference type="PROSITE" id="PS51855"/>
    </source>
</evidence>
<dbReference type="STRING" id="940295.EYM_04715"/>
<evidence type="ECO:0000256" key="5">
    <source>
        <dbReference type="ARBA" id="ARBA00022571"/>
    </source>
</evidence>
<keyword evidence="12" id="KW-0464">Manganese</keyword>
<dbReference type="Pfam" id="PF02786">
    <property type="entry name" value="CPSase_L_D2"/>
    <property type="match status" value="2"/>
</dbReference>
<dbReference type="PANTHER" id="PTHR11405:SF53">
    <property type="entry name" value="CARBAMOYL-PHOSPHATE SYNTHASE [AMMONIA], MITOCHONDRIAL"/>
    <property type="match status" value="1"/>
</dbReference>
<evidence type="ECO:0000256" key="13">
    <source>
        <dbReference type="ARBA" id="ARBA00044063"/>
    </source>
</evidence>
<dbReference type="Gene3D" id="3.30.1490.20">
    <property type="entry name" value="ATP-grasp fold, A domain"/>
    <property type="match status" value="1"/>
</dbReference>
<comment type="catalytic activity">
    <reaction evidence="15">
        <text>hydrogencarbonate + L-glutamine + 2 ATP + H2O = carbamoyl phosphate + L-glutamate + 2 ADP + phosphate + 2 H(+)</text>
        <dbReference type="Rhea" id="RHEA:18633"/>
        <dbReference type="ChEBI" id="CHEBI:15377"/>
        <dbReference type="ChEBI" id="CHEBI:15378"/>
        <dbReference type="ChEBI" id="CHEBI:17544"/>
        <dbReference type="ChEBI" id="CHEBI:29985"/>
        <dbReference type="ChEBI" id="CHEBI:30616"/>
        <dbReference type="ChEBI" id="CHEBI:43474"/>
        <dbReference type="ChEBI" id="CHEBI:58228"/>
        <dbReference type="ChEBI" id="CHEBI:58359"/>
        <dbReference type="ChEBI" id="CHEBI:456216"/>
        <dbReference type="EC" id="6.3.5.5"/>
    </reaction>
</comment>
<dbReference type="InterPro" id="IPR058047">
    <property type="entry name" value="CPSase_preATP-grasp"/>
</dbReference>
<dbReference type="GO" id="GO:0005524">
    <property type="term" value="F:ATP binding"/>
    <property type="evidence" value="ECO:0007669"/>
    <property type="project" value="UniProtKB-UniRule"/>
</dbReference>
<evidence type="ECO:0000256" key="14">
    <source>
        <dbReference type="ARBA" id="ARBA00047359"/>
    </source>
</evidence>
<dbReference type="FunFam" id="3.40.50.20:FF:000001">
    <property type="entry name" value="Carbamoyl-phosphate synthase large chain"/>
    <property type="match status" value="2"/>
</dbReference>
<dbReference type="InterPro" id="IPR005480">
    <property type="entry name" value="CPSase_lsu_oligo"/>
</dbReference>
<dbReference type="RefSeq" id="WP_083495049.1">
    <property type="nucleotide sequence ID" value="NZ_CP006867.1"/>
</dbReference>
<evidence type="ECO:0000313" key="24">
    <source>
        <dbReference type="Proteomes" id="UP000060778"/>
    </source>
</evidence>
<reference evidence="23 24" key="1">
    <citation type="submission" date="2013-11" db="EMBL/GenBank/DDBJ databases">
        <title>Comparative genomics of Ignicoccus.</title>
        <authorList>
            <person name="Podar M."/>
        </authorList>
    </citation>
    <scope>NUCLEOTIDE SEQUENCE [LARGE SCALE GENOMIC DNA]</scope>
    <source>
        <strain evidence="23 24">DSM 13165</strain>
    </source>
</reference>
<keyword evidence="11 20" id="KW-0067">ATP-binding</keyword>
<evidence type="ECO:0000259" key="21">
    <source>
        <dbReference type="PROSITE" id="PS50975"/>
    </source>
</evidence>
<dbReference type="GeneID" id="30680332"/>
<feature type="domain" description="ATP-grasp" evidence="21">
    <location>
        <begin position="655"/>
        <end position="844"/>
    </location>
</feature>
<evidence type="ECO:0000256" key="10">
    <source>
        <dbReference type="ARBA" id="ARBA00022741"/>
    </source>
</evidence>
<dbReference type="InterPro" id="IPR011607">
    <property type="entry name" value="MGS-like_dom"/>
</dbReference>
<evidence type="ECO:0000256" key="1">
    <source>
        <dbReference type="ARBA" id="ARBA00004812"/>
    </source>
</evidence>
<comment type="similarity">
    <text evidence="3">Belongs to the CarB family.</text>
</comment>
<dbReference type="Gene3D" id="1.10.1030.10">
    <property type="entry name" value="Carbamoyl-phosphate synthetase, large subunit oligomerisation domain"/>
    <property type="match status" value="1"/>
</dbReference>
<dbReference type="InterPro" id="IPR005479">
    <property type="entry name" value="CPAse_ATP-bd"/>
</dbReference>
<dbReference type="FunFam" id="3.30.470.20:FF:000001">
    <property type="entry name" value="Carbamoyl-phosphate synthase large chain"/>
    <property type="match status" value="1"/>
</dbReference>
<dbReference type="GO" id="GO:0005737">
    <property type="term" value="C:cytoplasm"/>
    <property type="evidence" value="ECO:0007669"/>
    <property type="project" value="TreeGrafter"/>
</dbReference>
<dbReference type="NCBIfam" id="NF009455">
    <property type="entry name" value="PRK12815.1"/>
    <property type="match status" value="1"/>
</dbReference>
<organism evidence="23 24">
    <name type="scientific">Ignicoccus islandicus DSM 13165</name>
    <dbReference type="NCBI Taxonomy" id="940295"/>
    <lineage>
        <taxon>Archaea</taxon>
        <taxon>Thermoproteota</taxon>
        <taxon>Thermoprotei</taxon>
        <taxon>Desulfurococcales</taxon>
        <taxon>Desulfurococcaceae</taxon>
        <taxon>Ignicoccus</taxon>
    </lineage>
</organism>
<evidence type="ECO:0000256" key="8">
    <source>
        <dbReference type="ARBA" id="ARBA00022723"/>
    </source>
</evidence>
<dbReference type="SUPFAM" id="SSF56059">
    <property type="entry name" value="Glutathione synthetase ATP-binding domain-like"/>
    <property type="match status" value="2"/>
</dbReference>
<dbReference type="InterPro" id="IPR011761">
    <property type="entry name" value="ATP-grasp"/>
</dbReference>
<dbReference type="EC" id="6.3.5.5" evidence="4"/>
<evidence type="ECO:0000256" key="20">
    <source>
        <dbReference type="PROSITE-ProRule" id="PRU00409"/>
    </source>
</evidence>
<dbReference type="InterPro" id="IPR036914">
    <property type="entry name" value="MGS-like_dom_sf"/>
</dbReference>
<dbReference type="PROSITE" id="PS51855">
    <property type="entry name" value="MGS"/>
    <property type="match status" value="1"/>
</dbReference>
<dbReference type="NCBIfam" id="TIGR01369">
    <property type="entry name" value="CPSaseII_lrg"/>
    <property type="match status" value="1"/>
</dbReference>
<dbReference type="Pfam" id="PF02787">
    <property type="entry name" value="CPSase_L_D3"/>
    <property type="match status" value="1"/>
</dbReference>
<evidence type="ECO:0000256" key="17">
    <source>
        <dbReference type="ARBA" id="ARBA00062056"/>
    </source>
</evidence>
<dbReference type="PANTHER" id="PTHR11405">
    <property type="entry name" value="CARBAMOYLTRANSFERASE FAMILY MEMBER"/>
    <property type="match status" value="1"/>
</dbReference>
<sequence>MKVDLKKVLVIGSGAIKIGEAAEFDYSGSQALKALKEEGIQSVLVNPNVATVQTTYKLADRIYFYPLTEEFLEKVIEKERPDGVMIGFGGQTALTLGVRLWKKGVFQKYGIKVLGTPIRGIVNATDKTLFKELMNSKGIPMPPSKGVSSVEEAIEAAKEIGYPVIVRIAFTLGGKGSFIAWNEGELRKWVKRALAQSEVGRVLIEKYLHHWKEIEYEVVRDSKGNVAAIACLENLDPMGVHTGDSIVIAPCQTLTNREYQLLRDTSFRVAEAVELVGEGNVQLALDPRSEVHYVIETNPRMSRSSALASKATGYPLAYIAAKLALGYELWEILNKVTGVTCACFEPSLDYVVLKVPRWDLEKFDGAIKTLDSEMKSIGEVMAVGRNVAEAFQKALRMLDIGSDGLTDLSEEIEKLSKEEALEKLRRREPYWPFYAVKALKEGATLDEIHEAYGVDKYFLYWIEEVVRAEEKERNYERLKKLGFSDNKLGVDVRNGALPWVKRIDTLAAEWPAITNYLYLTYDGMEDDVSFENKRLKTVVLGAGVFRIGVSVEFDWAVVNLAKSLKEMGSEEVIVVNYNPETVSTDWDENEKLYFDEISVESVYKIVKKERPWGVAAFAGGQLTNKLYKKLQDLGIPLLGTSGTSVDIAEDRNKFSELLDKLGIPQPPWISASSIEEVKRFVEEVGFPVILRPSYVISGYAMKVVWNWEQLEDFLKLSSKVSPEYPVVVSKFLADSIEAELDGVGDSKNTIAIPLSHIEPAGVHSGDSTMVTPPLLNLDVVSKMKEIAYTLVNELEIIGPYNLQFLIYNNKPYVIELNLRASRSMPFTSKARGINLMEYSARAVLRGALGIESSEGVIEPSARAWGVKSPQFSWTQIKGAYPELGPEMRSTGEVAAFHQTYEKALLLSWLSATPNKLPKPNSKVLVYTLENYFKRDLEHAIQAAKIFDELGYEVITYDRAPLEGFTALSKSEILRLMQSNEIGLVVTSGSNKNLDYEIRRSAVDLNVPLILNSSLGMEIAKAMKTVRDIESVEVLEYSETLFSKRSEPRRP</sequence>
<keyword evidence="6" id="KW-0436">Ligase</keyword>
<evidence type="ECO:0000256" key="18">
    <source>
        <dbReference type="ARBA" id="ARBA00071108"/>
    </source>
</evidence>
<dbReference type="EC" id="6.3.4.16" evidence="13"/>
<evidence type="ECO:0000313" key="23">
    <source>
        <dbReference type="EMBL" id="ALU11788.1"/>
    </source>
</evidence>
<dbReference type="InterPro" id="IPR036897">
    <property type="entry name" value="CarbamoylP_synth_lsu_oligo_sf"/>
</dbReference>
<dbReference type="GO" id="GO:0006541">
    <property type="term" value="P:glutamine metabolic process"/>
    <property type="evidence" value="ECO:0007669"/>
    <property type="project" value="TreeGrafter"/>
</dbReference>
<comment type="pathway">
    <text evidence="2">Amino-acid biosynthesis; L-arginine biosynthesis; carbamoyl phosphate from bicarbonate: step 1/1.</text>
</comment>
<dbReference type="InterPro" id="IPR013815">
    <property type="entry name" value="ATP_grasp_subdomain_1"/>
</dbReference>
<comment type="catalytic activity">
    <reaction evidence="14">
        <text>hydrogencarbonate + NH4(+) + 2 ATP = carbamoyl phosphate + 2 ADP + phosphate + 2 H(+)</text>
        <dbReference type="Rhea" id="RHEA:18029"/>
        <dbReference type="ChEBI" id="CHEBI:15378"/>
        <dbReference type="ChEBI" id="CHEBI:17544"/>
        <dbReference type="ChEBI" id="CHEBI:28938"/>
        <dbReference type="ChEBI" id="CHEBI:30616"/>
        <dbReference type="ChEBI" id="CHEBI:43474"/>
        <dbReference type="ChEBI" id="CHEBI:58228"/>
        <dbReference type="ChEBI" id="CHEBI:456216"/>
        <dbReference type="EC" id="6.3.4.16"/>
    </reaction>
</comment>
<dbReference type="Proteomes" id="UP000060778">
    <property type="component" value="Chromosome"/>
</dbReference>
<dbReference type="GO" id="GO:0006526">
    <property type="term" value="P:L-arginine biosynthetic process"/>
    <property type="evidence" value="ECO:0007669"/>
    <property type="project" value="UniProtKB-UniPathway"/>
</dbReference>
<feature type="domain" description="MGS-like" evidence="22">
    <location>
        <begin position="914"/>
        <end position="1050"/>
    </location>
</feature>
<feature type="domain" description="ATP-grasp" evidence="21">
    <location>
        <begin position="131"/>
        <end position="325"/>
    </location>
</feature>
<evidence type="ECO:0000256" key="16">
    <source>
        <dbReference type="ARBA" id="ARBA00057223"/>
    </source>
</evidence>
<dbReference type="PROSITE" id="PS50975">
    <property type="entry name" value="ATP_GRASP"/>
    <property type="match status" value="2"/>
</dbReference>
<evidence type="ECO:0000256" key="2">
    <source>
        <dbReference type="ARBA" id="ARBA00005077"/>
    </source>
</evidence>
<dbReference type="AlphaFoldDB" id="A0A0U3G0D8"/>
<evidence type="ECO:0000256" key="19">
    <source>
        <dbReference type="ARBA" id="ARBA00083945"/>
    </source>
</evidence>
<dbReference type="KEGG" id="iis:EYM_04715"/>
<evidence type="ECO:0000256" key="11">
    <source>
        <dbReference type="ARBA" id="ARBA00022840"/>
    </source>
</evidence>
<keyword evidence="5" id="KW-0055">Arginine biosynthesis</keyword>
<dbReference type="Pfam" id="PF25596">
    <property type="entry name" value="CPSase_L_D1"/>
    <property type="match status" value="2"/>
</dbReference>
<dbReference type="UniPathway" id="UPA00068">
    <property type="reaction ID" value="UER00171"/>
</dbReference>
<dbReference type="GO" id="GO:0046872">
    <property type="term" value="F:metal ion binding"/>
    <property type="evidence" value="ECO:0007669"/>
    <property type="project" value="UniProtKB-KW"/>
</dbReference>
<dbReference type="NCBIfam" id="NF003671">
    <property type="entry name" value="PRK05294.1"/>
    <property type="match status" value="1"/>
</dbReference>
<dbReference type="EMBL" id="CP006867">
    <property type="protein sequence ID" value="ALU11788.1"/>
    <property type="molecule type" value="Genomic_DNA"/>
</dbReference>
<keyword evidence="7" id="KW-0028">Amino-acid biosynthesis</keyword>
<dbReference type="SUPFAM" id="SSF52440">
    <property type="entry name" value="PreATP-grasp domain"/>
    <property type="match status" value="2"/>
</dbReference>
<dbReference type="PATRIC" id="fig|940295.4.peg.902"/>
<accession>A0A0U3G0D8</accession>
<evidence type="ECO:0000256" key="6">
    <source>
        <dbReference type="ARBA" id="ARBA00022598"/>
    </source>
</evidence>